<dbReference type="Proteomes" id="UP000056905">
    <property type="component" value="Chromosome"/>
</dbReference>
<evidence type="ECO:0000256" key="5">
    <source>
        <dbReference type="ARBA" id="ARBA00022741"/>
    </source>
</evidence>
<dbReference type="InterPro" id="IPR031166">
    <property type="entry name" value="G_ENGA"/>
</dbReference>
<dbReference type="PROSITE" id="PS51712">
    <property type="entry name" value="G_ENGA"/>
    <property type="match status" value="2"/>
</dbReference>
<dbReference type="Gene3D" id="3.40.50.300">
    <property type="entry name" value="P-loop containing nucleotide triphosphate hydrolases"/>
    <property type="match status" value="2"/>
</dbReference>
<dbReference type="OrthoDB" id="9805918at2"/>
<dbReference type="CDD" id="cd01895">
    <property type="entry name" value="EngA2"/>
    <property type="match status" value="1"/>
</dbReference>
<evidence type="ECO:0000256" key="2">
    <source>
        <dbReference type="ARBA" id="ARBA00020953"/>
    </source>
</evidence>
<dbReference type="FunFam" id="3.30.300.20:FF:000004">
    <property type="entry name" value="GTPase Der"/>
    <property type="match status" value="1"/>
</dbReference>
<dbReference type="InterPro" id="IPR016484">
    <property type="entry name" value="GTPase_Der"/>
</dbReference>
<feature type="binding site" evidence="8">
    <location>
        <begin position="9"/>
        <end position="16"/>
    </location>
    <ligand>
        <name>GTP</name>
        <dbReference type="ChEBI" id="CHEBI:37565"/>
        <label>1</label>
    </ligand>
</feature>
<reference evidence="12 13" key="1">
    <citation type="submission" date="2015-10" db="EMBL/GenBank/DDBJ databases">
        <title>Conservation of the essential genome among Caulobacter and Brevundimonas species.</title>
        <authorList>
            <person name="Scott D."/>
            <person name="Ely B."/>
        </authorList>
    </citation>
    <scope>NUCLEOTIDE SEQUENCE [LARGE SCALE GENOMIC DNA]</scope>
    <source>
        <strain evidence="12 13">CB4</strain>
    </source>
</reference>
<evidence type="ECO:0000256" key="9">
    <source>
        <dbReference type="PROSITE-ProRule" id="PRU01049"/>
    </source>
</evidence>
<dbReference type="STRING" id="69395.AQ619_08085"/>
<dbReference type="KEGG" id="chq:AQ619_08085"/>
<keyword evidence="5 8" id="KW-0547">Nucleotide-binding</keyword>
<feature type="domain" description="EngA-type G" evidence="11">
    <location>
        <begin position="179"/>
        <end position="354"/>
    </location>
</feature>
<dbReference type="HAMAP" id="MF_00195">
    <property type="entry name" value="GTPase_Der"/>
    <property type="match status" value="1"/>
</dbReference>
<dbReference type="PANTHER" id="PTHR43834">
    <property type="entry name" value="GTPASE DER"/>
    <property type="match status" value="1"/>
</dbReference>
<dbReference type="eggNOG" id="COG1160">
    <property type="taxonomic scope" value="Bacteria"/>
</dbReference>
<dbReference type="EMBL" id="CP013002">
    <property type="protein sequence ID" value="ALL13315.1"/>
    <property type="molecule type" value="Genomic_DNA"/>
</dbReference>
<evidence type="ECO:0000259" key="11">
    <source>
        <dbReference type="PROSITE" id="PS51712"/>
    </source>
</evidence>
<evidence type="ECO:0000256" key="10">
    <source>
        <dbReference type="SAM" id="MobiDB-lite"/>
    </source>
</evidence>
<evidence type="ECO:0000256" key="8">
    <source>
        <dbReference type="HAMAP-Rule" id="MF_00195"/>
    </source>
</evidence>
<dbReference type="Pfam" id="PF01926">
    <property type="entry name" value="MMR_HSR1"/>
    <property type="match status" value="2"/>
</dbReference>
<protein>
    <recommendedName>
        <fullName evidence="2 8">GTPase Der</fullName>
    </recommendedName>
    <alternativeName>
        <fullName evidence="7 8">GTP-binding protein EngA</fullName>
    </alternativeName>
</protein>
<feature type="binding site" evidence="8">
    <location>
        <begin position="232"/>
        <end position="236"/>
    </location>
    <ligand>
        <name>GTP</name>
        <dbReference type="ChEBI" id="CHEBI:37565"/>
        <label>2</label>
    </ligand>
</feature>
<evidence type="ECO:0000313" key="12">
    <source>
        <dbReference type="EMBL" id="ALL13315.1"/>
    </source>
</evidence>
<evidence type="ECO:0000313" key="13">
    <source>
        <dbReference type="Proteomes" id="UP000056905"/>
    </source>
</evidence>
<dbReference type="NCBIfam" id="TIGR00231">
    <property type="entry name" value="small_GTP"/>
    <property type="match status" value="2"/>
</dbReference>
<dbReference type="Pfam" id="PF14714">
    <property type="entry name" value="KH_dom-like"/>
    <property type="match status" value="1"/>
</dbReference>
<evidence type="ECO:0000256" key="6">
    <source>
        <dbReference type="ARBA" id="ARBA00023134"/>
    </source>
</evidence>
<dbReference type="FunFam" id="3.40.50.300:FF:000057">
    <property type="entry name" value="GTPase Der"/>
    <property type="match status" value="1"/>
</dbReference>
<dbReference type="InterPro" id="IPR032859">
    <property type="entry name" value="KH_dom-like"/>
</dbReference>
<gene>
    <name evidence="8" type="primary">der</name>
    <name evidence="12" type="ORF">AQ619_08085</name>
</gene>
<dbReference type="SUPFAM" id="SSF52540">
    <property type="entry name" value="P-loop containing nucleoside triphosphate hydrolases"/>
    <property type="match status" value="2"/>
</dbReference>
<sequence>MPLKLAIVGRPNVGKSTLFNRLAGKKLAIVDDQPGVTRDRRYASGRLGDLELELIDTAGFEDVSDESLEARMRQQTELAVEEADVSLFIYDAREGVTPLDEVFATLLRRRGKPVIIAANKAEGKAGQSGIGEAYKLGLGEPIPISGEHGEGMAELYAAMLEAFPEDQYSDDEDDDDKPIRLAIVGRPNAGKSTLVNRLIGEQRLLTGPEAGITRDSISVDWVWGDKKVRLVDTAGLRKKAKVQEKLEKLSTQDTIRAITFAEVVLLVMDATHPFEIQDLQIADLTEREGRALVFVLAKWDLVEDPAAQLAAFREHAERMLPQVRGAPVVALSGETGKGIEKLMPAVLKIHKDWSTKVKTRDLNDWLQMAMQRHPPPAVSGKRVKPKYMAQTKARPPTFVLFSSRADQMPDHYRRYLINSLRESFDLPGVPLRITIKSGANPYADGEAKGHSGRGKREFERREREEERIRASRNTVKKSKRLADEAAAAAAAEAGLPPPEKKSVRGPKPTVKAEAKTTSAAVATPAAEPGKGAVKSVKKQGPRAQKKVSSTPSYKVGFKAAGGKAASGPRRPVAGSGIVRGNKGPGKPKGK</sequence>
<dbReference type="Gene3D" id="3.30.300.20">
    <property type="match status" value="1"/>
</dbReference>
<comment type="subunit">
    <text evidence="8">Associates with the 50S ribosomal subunit.</text>
</comment>
<comment type="function">
    <text evidence="8">GTPase that plays an essential role in the late steps of ribosome biogenesis.</text>
</comment>
<evidence type="ECO:0000256" key="1">
    <source>
        <dbReference type="ARBA" id="ARBA00008279"/>
    </source>
</evidence>
<dbReference type="InterPro" id="IPR015946">
    <property type="entry name" value="KH_dom-like_a/b"/>
</dbReference>
<evidence type="ECO:0000256" key="4">
    <source>
        <dbReference type="ARBA" id="ARBA00022737"/>
    </source>
</evidence>
<proteinExistence type="inferred from homology"/>
<dbReference type="InterPro" id="IPR005225">
    <property type="entry name" value="Small_GTP-bd"/>
</dbReference>
<feature type="compositionally biased region" description="Basic and acidic residues" evidence="10">
    <location>
        <begin position="445"/>
        <end position="469"/>
    </location>
</feature>
<feature type="compositionally biased region" description="Low complexity" evidence="10">
    <location>
        <begin position="554"/>
        <end position="567"/>
    </location>
</feature>
<keyword evidence="3 8" id="KW-0690">Ribosome biogenesis</keyword>
<dbReference type="CDD" id="cd01894">
    <property type="entry name" value="EngA1"/>
    <property type="match status" value="1"/>
</dbReference>
<organism evidence="12 13">
    <name type="scientific">Caulobacter henricii</name>
    <dbReference type="NCBI Taxonomy" id="69395"/>
    <lineage>
        <taxon>Bacteria</taxon>
        <taxon>Pseudomonadati</taxon>
        <taxon>Pseudomonadota</taxon>
        <taxon>Alphaproteobacteria</taxon>
        <taxon>Caulobacterales</taxon>
        <taxon>Caulobacteraceae</taxon>
        <taxon>Caulobacter</taxon>
    </lineage>
</organism>
<dbReference type="AlphaFoldDB" id="A0A0P0NZL2"/>
<feature type="compositionally biased region" description="Low complexity" evidence="10">
    <location>
        <begin position="484"/>
        <end position="493"/>
    </location>
</feature>
<dbReference type="PRINTS" id="PR00326">
    <property type="entry name" value="GTP1OBG"/>
</dbReference>
<feature type="binding site" evidence="8">
    <location>
        <begin position="185"/>
        <end position="192"/>
    </location>
    <ligand>
        <name>GTP</name>
        <dbReference type="ChEBI" id="CHEBI:37565"/>
        <label>2</label>
    </ligand>
</feature>
<dbReference type="NCBIfam" id="TIGR03594">
    <property type="entry name" value="GTPase_EngA"/>
    <property type="match status" value="1"/>
</dbReference>
<dbReference type="PANTHER" id="PTHR43834:SF6">
    <property type="entry name" value="GTPASE DER"/>
    <property type="match status" value="1"/>
</dbReference>
<feature type="region of interest" description="Disordered" evidence="10">
    <location>
        <begin position="439"/>
        <end position="590"/>
    </location>
</feature>
<evidence type="ECO:0000256" key="7">
    <source>
        <dbReference type="ARBA" id="ARBA00032345"/>
    </source>
</evidence>
<comment type="similarity">
    <text evidence="1 8 9">Belongs to the TRAFAC class TrmE-Era-EngA-EngB-Septin-like GTPase superfamily. EngA (Der) GTPase family.</text>
</comment>
<feature type="binding site" evidence="8">
    <location>
        <begin position="56"/>
        <end position="60"/>
    </location>
    <ligand>
        <name>GTP</name>
        <dbReference type="ChEBI" id="CHEBI:37565"/>
        <label>1</label>
    </ligand>
</feature>
<name>A0A0P0NZL2_9CAUL</name>
<dbReference type="InterPro" id="IPR027417">
    <property type="entry name" value="P-loop_NTPase"/>
</dbReference>
<dbReference type="RefSeq" id="WP_062146193.1">
    <property type="nucleotide sequence ID" value="NZ_CP013002.1"/>
</dbReference>
<dbReference type="GO" id="GO:0005525">
    <property type="term" value="F:GTP binding"/>
    <property type="evidence" value="ECO:0007669"/>
    <property type="project" value="UniProtKB-UniRule"/>
</dbReference>
<dbReference type="GO" id="GO:0042254">
    <property type="term" value="P:ribosome biogenesis"/>
    <property type="evidence" value="ECO:0007669"/>
    <property type="project" value="UniProtKB-KW"/>
</dbReference>
<feature type="domain" description="EngA-type G" evidence="11">
    <location>
        <begin position="3"/>
        <end position="167"/>
    </location>
</feature>
<feature type="compositionally biased region" description="Basic residues" evidence="10">
    <location>
        <begin position="535"/>
        <end position="545"/>
    </location>
</feature>
<feature type="binding site" evidence="8">
    <location>
        <begin position="119"/>
        <end position="122"/>
    </location>
    <ligand>
        <name>GTP</name>
        <dbReference type="ChEBI" id="CHEBI:37565"/>
        <label>1</label>
    </ligand>
</feature>
<dbReference type="InterPro" id="IPR006073">
    <property type="entry name" value="GTP-bd"/>
</dbReference>
<keyword evidence="4" id="KW-0677">Repeat</keyword>
<keyword evidence="13" id="KW-1185">Reference proteome</keyword>
<accession>A0A0P0NZL2</accession>
<evidence type="ECO:0000256" key="3">
    <source>
        <dbReference type="ARBA" id="ARBA00022517"/>
    </source>
</evidence>
<comment type="caution">
    <text evidence="8">Lacks conserved residue(s) required for the propagation of feature annotation.</text>
</comment>
<keyword evidence="6 8" id="KW-0342">GTP-binding</keyword>